<evidence type="ECO:0000313" key="3">
    <source>
        <dbReference type="Proteomes" id="UP000479710"/>
    </source>
</evidence>
<comment type="caution">
    <text evidence="2">The sequence shown here is derived from an EMBL/GenBank/DDBJ whole genome shotgun (WGS) entry which is preliminary data.</text>
</comment>
<dbReference type="AlphaFoldDB" id="A0A6G1BMG9"/>
<keyword evidence="3" id="KW-1185">Reference proteome</keyword>
<sequence>MEKTVEELPDWMRVTDCTWTVEEAIACVFCDDNGNVIPDDEEDGGNPVGKTMPRTTNPVTLGGL</sequence>
<protein>
    <submittedName>
        <fullName evidence="2">Uncharacterized protein</fullName>
    </submittedName>
</protein>
<proteinExistence type="predicted"/>
<gene>
    <name evidence="2" type="ORF">E2562_022134</name>
</gene>
<accession>A0A6G1BMG9</accession>
<name>A0A6G1BMG9_9ORYZ</name>
<feature type="compositionally biased region" description="Polar residues" evidence="1">
    <location>
        <begin position="53"/>
        <end position="64"/>
    </location>
</feature>
<dbReference type="EMBL" id="SPHZ02000012">
    <property type="protein sequence ID" value="KAF0889120.1"/>
    <property type="molecule type" value="Genomic_DNA"/>
</dbReference>
<feature type="region of interest" description="Disordered" evidence="1">
    <location>
        <begin position="36"/>
        <end position="64"/>
    </location>
</feature>
<evidence type="ECO:0000313" key="2">
    <source>
        <dbReference type="EMBL" id="KAF0889120.1"/>
    </source>
</evidence>
<dbReference type="Proteomes" id="UP000479710">
    <property type="component" value="Unassembled WGS sequence"/>
</dbReference>
<organism evidence="2 3">
    <name type="scientific">Oryza meyeriana var. granulata</name>
    <dbReference type="NCBI Taxonomy" id="110450"/>
    <lineage>
        <taxon>Eukaryota</taxon>
        <taxon>Viridiplantae</taxon>
        <taxon>Streptophyta</taxon>
        <taxon>Embryophyta</taxon>
        <taxon>Tracheophyta</taxon>
        <taxon>Spermatophyta</taxon>
        <taxon>Magnoliopsida</taxon>
        <taxon>Liliopsida</taxon>
        <taxon>Poales</taxon>
        <taxon>Poaceae</taxon>
        <taxon>BOP clade</taxon>
        <taxon>Oryzoideae</taxon>
        <taxon>Oryzeae</taxon>
        <taxon>Oryzinae</taxon>
        <taxon>Oryza</taxon>
        <taxon>Oryza meyeriana</taxon>
    </lineage>
</organism>
<reference evidence="2 3" key="1">
    <citation type="submission" date="2019-11" db="EMBL/GenBank/DDBJ databases">
        <title>Whole genome sequence of Oryza granulata.</title>
        <authorList>
            <person name="Li W."/>
        </authorList>
    </citation>
    <scope>NUCLEOTIDE SEQUENCE [LARGE SCALE GENOMIC DNA]</scope>
    <source>
        <strain evidence="3">cv. Menghai</strain>
        <tissue evidence="2">Leaf</tissue>
    </source>
</reference>
<evidence type="ECO:0000256" key="1">
    <source>
        <dbReference type="SAM" id="MobiDB-lite"/>
    </source>
</evidence>